<sequence>MMDKCICQHLEVSTTSGILQKSKEKNSHDLRLFSMGLVDPLSSISGLPKTILSITLVGPAYQIEHTSFDLISRAAAKSRLFR</sequence>
<evidence type="ECO:0000313" key="1">
    <source>
        <dbReference type="EMBL" id="RNA13147.1"/>
    </source>
</evidence>
<dbReference type="Proteomes" id="UP000276133">
    <property type="component" value="Unassembled WGS sequence"/>
</dbReference>
<keyword evidence="2" id="KW-1185">Reference proteome</keyword>
<accession>A0A3M7QNZ7</accession>
<organism evidence="1 2">
    <name type="scientific">Brachionus plicatilis</name>
    <name type="common">Marine rotifer</name>
    <name type="synonym">Brachionus muelleri</name>
    <dbReference type="NCBI Taxonomy" id="10195"/>
    <lineage>
        <taxon>Eukaryota</taxon>
        <taxon>Metazoa</taxon>
        <taxon>Spiralia</taxon>
        <taxon>Gnathifera</taxon>
        <taxon>Rotifera</taxon>
        <taxon>Eurotatoria</taxon>
        <taxon>Monogononta</taxon>
        <taxon>Pseudotrocha</taxon>
        <taxon>Ploima</taxon>
        <taxon>Brachionidae</taxon>
        <taxon>Brachionus</taxon>
    </lineage>
</organism>
<proteinExistence type="predicted"/>
<gene>
    <name evidence="1" type="ORF">BpHYR1_020177</name>
</gene>
<dbReference type="AlphaFoldDB" id="A0A3M7QNZ7"/>
<evidence type="ECO:0000313" key="2">
    <source>
        <dbReference type="Proteomes" id="UP000276133"/>
    </source>
</evidence>
<dbReference type="EMBL" id="REGN01005496">
    <property type="protein sequence ID" value="RNA13147.1"/>
    <property type="molecule type" value="Genomic_DNA"/>
</dbReference>
<comment type="caution">
    <text evidence="1">The sequence shown here is derived from an EMBL/GenBank/DDBJ whole genome shotgun (WGS) entry which is preliminary data.</text>
</comment>
<name>A0A3M7QNZ7_BRAPC</name>
<protein>
    <submittedName>
        <fullName evidence="1">Uncharacterized protein</fullName>
    </submittedName>
</protein>
<reference evidence="1 2" key="1">
    <citation type="journal article" date="2018" name="Sci. Rep.">
        <title>Genomic signatures of local adaptation to the degree of environmental predictability in rotifers.</title>
        <authorList>
            <person name="Franch-Gras L."/>
            <person name="Hahn C."/>
            <person name="Garcia-Roger E.M."/>
            <person name="Carmona M.J."/>
            <person name="Serra M."/>
            <person name="Gomez A."/>
        </authorList>
    </citation>
    <scope>NUCLEOTIDE SEQUENCE [LARGE SCALE GENOMIC DNA]</scope>
    <source>
        <strain evidence="1">HYR1</strain>
    </source>
</reference>